<reference evidence="2" key="1">
    <citation type="submission" date="2022-01" db="EMBL/GenBank/DDBJ databases">
        <authorList>
            <person name="King R."/>
        </authorList>
    </citation>
    <scope>NUCLEOTIDE SEQUENCE</scope>
</reference>
<evidence type="ECO:0000313" key="3">
    <source>
        <dbReference type="Proteomes" id="UP001153712"/>
    </source>
</evidence>
<dbReference type="Proteomes" id="UP001153712">
    <property type="component" value="Chromosome 10"/>
</dbReference>
<protein>
    <submittedName>
        <fullName evidence="2">Uncharacterized protein</fullName>
    </submittedName>
</protein>
<feature type="region of interest" description="Disordered" evidence="1">
    <location>
        <begin position="134"/>
        <end position="154"/>
    </location>
</feature>
<accession>A0A9N9TGQ7</accession>
<dbReference type="AlphaFoldDB" id="A0A9N9TGQ7"/>
<dbReference type="OrthoDB" id="6159439at2759"/>
<evidence type="ECO:0000256" key="1">
    <source>
        <dbReference type="SAM" id="MobiDB-lite"/>
    </source>
</evidence>
<dbReference type="EMBL" id="OU900103">
    <property type="protein sequence ID" value="CAG9855518.1"/>
    <property type="molecule type" value="Genomic_DNA"/>
</dbReference>
<gene>
    <name evidence="2" type="ORF">PHYEVI_LOCUS1966</name>
</gene>
<sequence length="154" mass="17333">MEKLTQFVSKSFENNNNPTLADHMSFEAKPPPASPRIKTEKDFASDDVKKPKNWLISDIEKNESPSIGIDLRLNPSRSFVGDKCTENSLPDPEPGVKKNCEVEKTTKWCKSTVKPVDSDKKESNSCSDKFCDKVGEKSDCNEDNNVPEENEHKI</sequence>
<proteinExistence type="predicted"/>
<keyword evidence="3" id="KW-1185">Reference proteome</keyword>
<name>A0A9N9TGQ7_PHYSR</name>
<organism evidence="2 3">
    <name type="scientific">Phyllotreta striolata</name>
    <name type="common">Striped flea beetle</name>
    <name type="synonym">Crioceris striolata</name>
    <dbReference type="NCBI Taxonomy" id="444603"/>
    <lineage>
        <taxon>Eukaryota</taxon>
        <taxon>Metazoa</taxon>
        <taxon>Ecdysozoa</taxon>
        <taxon>Arthropoda</taxon>
        <taxon>Hexapoda</taxon>
        <taxon>Insecta</taxon>
        <taxon>Pterygota</taxon>
        <taxon>Neoptera</taxon>
        <taxon>Endopterygota</taxon>
        <taxon>Coleoptera</taxon>
        <taxon>Polyphaga</taxon>
        <taxon>Cucujiformia</taxon>
        <taxon>Chrysomeloidea</taxon>
        <taxon>Chrysomelidae</taxon>
        <taxon>Galerucinae</taxon>
        <taxon>Alticini</taxon>
        <taxon>Phyllotreta</taxon>
    </lineage>
</organism>
<feature type="compositionally biased region" description="Polar residues" evidence="1">
    <location>
        <begin position="1"/>
        <end position="19"/>
    </location>
</feature>
<evidence type="ECO:0000313" key="2">
    <source>
        <dbReference type="EMBL" id="CAG9855518.1"/>
    </source>
</evidence>
<feature type="region of interest" description="Disordered" evidence="1">
    <location>
        <begin position="1"/>
        <end position="45"/>
    </location>
</feature>